<dbReference type="PANTHER" id="PTHR43437:SF3">
    <property type="entry name" value="HYDROXYACYL-THIOESTER DEHYDRATASE TYPE 2, MITOCHONDRIAL"/>
    <property type="match status" value="1"/>
</dbReference>
<dbReference type="GO" id="GO:0004312">
    <property type="term" value="F:fatty acid synthase activity"/>
    <property type="evidence" value="ECO:0007669"/>
    <property type="project" value="InterPro"/>
</dbReference>
<protein>
    <submittedName>
        <fullName evidence="3">Enoyl-CoA hydratase, R-specific</fullName>
    </submittedName>
</protein>
<sequence>MTSISNRPFDEIVIGEQCQRTHTVTERDLVLFAAVSGDHNPVHLDAEYAATTAFGGQIAHGMFTGGLISAALAMQLPGPGTVYMGQTLSFRKPVMIGDSLTVVLTVREKHAEKPIVTLDCSVTNQHGKTVATGESVVMAPTTSVTIDTPDLPNISINDKSI</sequence>
<accession>A0A160TEY1</accession>
<feature type="domain" description="MaoC-like" evidence="2">
    <location>
        <begin position="20"/>
        <end position="113"/>
    </location>
</feature>
<dbReference type="GO" id="GO:0019171">
    <property type="term" value="F:(3R)-hydroxyacyl-[acyl-carrier-protein] dehydratase activity"/>
    <property type="evidence" value="ECO:0007669"/>
    <property type="project" value="TreeGrafter"/>
</dbReference>
<dbReference type="AlphaFoldDB" id="A0A160TEY1"/>
<dbReference type="CDD" id="cd03449">
    <property type="entry name" value="R_hydratase"/>
    <property type="match status" value="1"/>
</dbReference>
<dbReference type="SUPFAM" id="SSF54637">
    <property type="entry name" value="Thioesterase/thiol ester dehydrase-isomerase"/>
    <property type="match status" value="1"/>
</dbReference>
<gene>
    <name evidence="3" type="ORF">MGWOODY_Tha2624</name>
</gene>
<evidence type="ECO:0000313" key="3">
    <source>
        <dbReference type="EMBL" id="CUS42651.1"/>
    </source>
</evidence>
<dbReference type="InterPro" id="IPR029069">
    <property type="entry name" value="HotDog_dom_sf"/>
</dbReference>
<evidence type="ECO:0000259" key="2">
    <source>
        <dbReference type="Pfam" id="PF01575"/>
    </source>
</evidence>
<dbReference type="GO" id="GO:0006633">
    <property type="term" value="P:fatty acid biosynthetic process"/>
    <property type="evidence" value="ECO:0007669"/>
    <property type="project" value="InterPro"/>
</dbReference>
<dbReference type="EMBL" id="CZQC01000069">
    <property type="protein sequence ID" value="CUS42651.1"/>
    <property type="molecule type" value="Genomic_DNA"/>
</dbReference>
<keyword evidence="1" id="KW-0456">Lyase</keyword>
<dbReference type="InterPro" id="IPR050965">
    <property type="entry name" value="UPF0336/Enoyl-CoA_hydratase"/>
</dbReference>
<dbReference type="PANTHER" id="PTHR43437">
    <property type="entry name" value="HYDROXYACYL-THIOESTER DEHYDRATASE TYPE 2, MITOCHONDRIAL-RELATED"/>
    <property type="match status" value="1"/>
</dbReference>
<dbReference type="Pfam" id="PF01575">
    <property type="entry name" value="MaoC_dehydratas"/>
    <property type="match status" value="1"/>
</dbReference>
<proteinExistence type="predicted"/>
<dbReference type="GO" id="GO:0005835">
    <property type="term" value="C:fatty acid synthase complex"/>
    <property type="evidence" value="ECO:0007669"/>
    <property type="project" value="InterPro"/>
</dbReference>
<organism evidence="3">
    <name type="scientific">hydrothermal vent metagenome</name>
    <dbReference type="NCBI Taxonomy" id="652676"/>
    <lineage>
        <taxon>unclassified sequences</taxon>
        <taxon>metagenomes</taxon>
        <taxon>ecological metagenomes</taxon>
    </lineage>
</organism>
<name>A0A160TEY1_9ZZZZ</name>
<dbReference type="InterPro" id="IPR003965">
    <property type="entry name" value="Fatty_acid_synthase"/>
</dbReference>
<reference evidence="3" key="1">
    <citation type="submission" date="2015-10" db="EMBL/GenBank/DDBJ databases">
        <authorList>
            <person name="Gilbert D.G."/>
        </authorList>
    </citation>
    <scope>NUCLEOTIDE SEQUENCE</scope>
</reference>
<dbReference type="Gene3D" id="3.10.129.10">
    <property type="entry name" value="Hotdog Thioesterase"/>
    <property type="match status" value="1"/>
</dbReference>
<dbReference type="InterPro" id="IPR002539">
    <property type="entry name" value="MaoC-like_dom"/>
</dbReference>
<dbReference type="PRINTS" id="PR01483">
    <property type="entry name" value="FASYNTHASE"/>
</dbReference>
<dbReference type="FunFam" id="3.10.129.10:FF:000042">
    <property type="entry name" value="MaoC domain protein dehydratase"/>
    <property type="match status" value="1"/>
</dbReference>
<evidence type="ECO:0000256" key="1">
    <source>
        <dbReference type="ARBA" id="ARBA00023239"/>
    </source>
</evidence>